<dbReference type="Proteomes" id="UP001595823">
    <property type="component" value="Unassembled WGS sequence"/>
</dbReference>
<evidence type="ECO:0000313" key="2">
    <source>
        <dbReference type="EMBL" id="MFC4336668.1"/>
    </source>
</evidence>
<feature type="chain" id="PRO_5046910243" evidence="1">
    <location>
        <begin position="28"/>
        <end position="176"/>
    </location>
</feature>
<organism evidence="2 3">
    <name type="scientific">Salininema proteolyticum</name>
    <dbReference type="NCBI Taxonomy" id="1607685"/>
    <lineage>
        <taxon>Bacteria</taxon>
        <taxon>Bacillati</taxon>
        <taxon>Actinomycetota</taxon>
        <taxon>Actinomycetes</taxon>
        <taxon>Glycomycetales</taxon>
        <taxon>Glycomycetaceae</taxon>
        <taxon>Salininema</taxon>
    </lineage>
</organism>
<evidence type="ECO:0000313" key="3">
    <source>
        <dbReference type="Proteomes" id="UP001595823"/>
    </source>
</evidence>
<evidence type="ECO:0000256" key="1">
    <source>
        <dbReference type="SAM" id="SignalP"/>
    </source>
</evidence>
<dbReference type="EMBL" id="JBHSDK010000021">
    <property type="protein sequence ID" value="MFC4336668.1"/>
    <property type="molecule type" value="Genomic_DNA"/>
</dbReference>
<proteinExistence type="predicted"/>
<sequence length="176" mass="19470">MSRVTRSIASAALAAFVGASAAAGAQAVPVGDPSFLHEGELVEVYLKDHPDIPLRWSGNGAVLDERPSLWRFEGVERDGREFTLERIVHVSSGRCLASAAGIGPSTAPRLTYCAYAEPWRVHVDWHKDPVDFRIIDSRGLHLGTERNYSFPGDQVILEEPKGWHKEEWRVRAPESA</sequence>
<name>A0ABV8U1U6_9ACTN</name>
<reference evidence="3" key="1">
    <citation type="journal article" date="2019" name="Int. J. Syst. Evol. Microbiol.">
        <title>The Global Catalogue of Microorganisms (GCM) 10K type strain sequencing project: providing services to taxonomists for standard genome sequencing and annotation.</title>
        <authorList>
            <consortium name="The Broad Institute Genomics Platform"/>
            <consortium name="The Broad Institute Genome Sequencing Center for Infectious Disease"/>
            <person name="Wu L."/>
            <person name="Ma J."/>
        </authorList>
    </citation>
    <scope>NUCLEOTIDE SEQUENCE [LARGE SCALE GENOMIC DNA]</scope>
    <source>
        <strain evidence="3">IBRC-M 10908</strain>
    </source>
</reference>
<dbReference type="RefSeq" id="WP_380622815.1">
    <property type="nucleotide sequence ID" value="NZ_JBHSDK010000021.1"/>
</dbReference>
<keyword evidence="3" id="KW-1185">Reference proteome</keyword>
<gene>
    <name evidence="2" type="ORF">ACFPET_15810</name>
</gene>
<accession>A0ABV8U1U6</accession>
<protein>
    <submittedName>
        <fullName evidence="2">Uncharacterized protein</fullName>
    </submittedName>
</protein>
<keyword evidence="1" id="KW-0732">Signal</keyword>
<feature type="signal peptide" evidence="1">
    <location>
        <begin position="1"/>
        <end position="27"/>
    </location>
</feature>
<comment type="caution">
    <text evidence="2">The sequence shown here is derived from an EMBL/GenBank/DDBJ whole genome shotgun (WGS) entry which is preliminary data.</text>
</comment>